<protein>
    <submittedName>
        <fullName evidence="2">Uncharacterized protein</fullName>
    </submittedName>
</protein>
<reference evidence="2" key="1">
    <citation type="submission" date="2023-03" db="EMBL/GenBank/DDBJ databases">
        <title>Massive genome expansion in bonnet fungi (Mycena s.s.) driven by repeated elements and novel gene families across ecological guilds.</title>
        <authorList>
            <consortium name="Lawrence Berkeley National Laboratory"/>
            <person name="Harder C.B."/>
            <person name="Miyauchi S."/>
            <person name="Viragh M."/>
            <person name="Kuo A."/>
            <person name="Thoen E."/>
            <person name="Andreopoulos B."/>
            <person name="Lu D."/>
            <person name="Skrede I."/>
            <person name="Drula E."/>
            <person name="Henrissat B."/>
            <person name="Morin E."/>
            <person name="Kohler A."/>
            <person name="Barry K."/>
            <person name="LaButti K."/>
            <person name="Morin E."/>
            <person name="Salamov A."/>
            <person name="Lipzen A."/>
            <person name="Mereny Z."/>
            <person name="Hegedus B."/>
            <person name="Baldrian P."/>
            <person name="Stursova M."/>
            <person name="Weitz H."/>
            <person name="Taylor A."/>
            <person name="Grigoriev I.V."/>
            <person name="Nagy L.G."/>
            <person name="Martin F."/>
            <person name="Kauserud H."/>
        </authorList>
    </citation>
    <scope>NUCLEOTIDE SEQUENCE</scope>
    <source>
        <strain evidence="2">CBHHK173m</strain>
    </source>
</reference>
<evidence type="ECO:0000313" key="2">
    <source>
        <dbReference type="EMBL" id="KAJ7061454.1"/>
    </source>
</evidence>
<dbReference type="AlphaFoldDB" id="A0AAD6XH78"/>
<feature type="region of interest" description="Disordered" evidence="1">
    <location>
        <begin position="410"/>
        <end position="447"/>
    </location>
</feature>
<organism evidence="2 3">
    <name type="scientific">Mycena belliarum</name>
    <dbReference type="NCBI Taxonomy" id="1033014"/>
    <lineage>
        <taxon>Eukaryota</taxon>
        <taxon>Fungi</taxon>
        <taxon>Dikarya</taxon>
        <taxon>Basidiomycota</taxon>
        <taxon>Agaricomycotina</taxon>
        <taxon>Agaricomycetes</taxon>
        <taxon>Agaricomycetidae</taxon>
        <taxon>Agaricales</taxon>
        <taxon>Marasmiineae</taxon>
        <taxon>Mycenaceae</taxon>
        <taxon>Mycena</taxon>
    </lineage>
</organism>
<evidence type="ECO:0000313" key="3">
    <source>
        <dbReference type="Proteomes" id="UP001222325"/>
    </source>
</evidence>
<dbReference type="EMBL" id="JARJCN010000249">
    <property type="protein sequence ID" value="KAJ7061454.1"/>
    <property type="molecule type" value="Genomic_DNA"/>
</dbReference>
<gene>
    <name evidence="2" type="ORF">B0H15DRAFT_958867</name>
</gene>
<comment type="caution">
    <text evidence="2">The sequence shown here is derived from an EMBL/GenBank/DDBJ whole genome shotgun (WGS) entry which is preliminary data.</text>
</comment>
<sequence length="454" mass="50287">MQGLVKTYNDSPLGQENPIDEDEFITFIKGMGTDHANDQKKLARLVNSWITNAHKIVLGKRFLLNTDLQHYLPQIALFNDEKIAAAGGLAAWNSLTVVEQTERDIEVCRKLFAFFGESEWQGLSMQQRLDTESLVWCGCCMHKEMNSVKGGVRGMSFFWETLGGPAPIKLFNKANDAAVSKSAAGSAVAEHAIEVSEGGAVKLTSLIGAAFNHKDQKKGQQDTFKLYFEEYLGYPISCPDTSNSRFQCHCDCAVFIILYLPQILDFMTHIMYSKSKIGLNHLEVNIVQGLKDLPTLTEMMVLALYAISVSYGVIAFCESISANPDLLLAPDASWKTGTLDGQPWEHPEVFYAIQRLATGLPHLTNCLKVFMTGAVDTWKRFGDEYAADGPIARLSPAARAKIYINPTNDHNEGALGRLPRNRNNPNSQDRHLGGAAHQSHKPRSISDDYLISNV</sequence>
<accession>A0AAD6XH78</accession>
<name>A0AAD6XH78_9AGAR</name>
<evidence type="ECO:0000256" key="1">
    <source>
        <dbReference type="SAM" id="MobiDB-lite"/>
    </source>
</evidence>
<keyword evidence="3" id="KW-1185">Reference proteome</keyword>
<proteinExistence type="predicted"/>
<dbReference type="Proteomes" id="UP001222325">
    <property type="component" value="Unassembled WGS sequence"/>
</dbReference>